<dbReference type="InterPro" id="IPR051099">
    <property type="entry name" value="AGR/TXD"/>
</dbReference>
<proteinExistence type="predicted"/>
<feature type="chain" id="PRO_5028807933" evidence="2">
    <location>
        <begin position="22"/>
        <end position="156"/>
    </location>
</feature>
<keyword evidence="5" id="KW-1185">Reference proteome</keyword>
<dbReference type="PROSITE" id="PS51352">
    <property type="entry name" value="THIOREDOXIN_2"/>
    <property type="match status" value="1"/>
</dbReference>
<evidence type="ECO:0000313" key="5">
    <source>
        <dbReference type="Proteomes" id="UP000515312"/>
    </source>
</evidence>
<dbReference type="SUPFAM" id="SSF52833">
    <property type="entry name" value="Thioredoxin-like"/>
    <property type="match status" value="1"/>
</dbReference>
<accession>A0A7G8BEV3</accession>
<dbReference type="KEGG" id="adin:H7849_18475"/>
<evidence type="ECO:0000313" key="4">
    <source>
        <dbReference type="EMBL" id="QNI31073.1"/>
    </source>
</evidence>
<dbReference type="Pfam" id="PF13899">
    <property type="entry name" value="Thioredoxin_7"/>
    <property type="match status" value="1"/>
</dbReference>
<evidence type="ECO:0000256" key="1">
    <source>
        <dbReference type="ARBA" id="ARBA00022729"/>
    </source>
</evidence>
<evidence type="ECO:0000256" key="2">
    <source>
        <dbReference type="SAM" id="SignalP"/>
    </source>
</evidence>
<dbReference type="EMBL" id="CP060394">
    <property type="protein sequence ID" value="QNI31073.1"/>
    <property type="molecule type" value="Genomic_DNA"/>
</dbReference>
<feature type="signal peptide" evidence="2">
    <location>
        <begin position="1"/>
        <end position="21"/>
    </location>
</feature>
<dbReference type="Proteomes" id="UP000515312">
    <property type="component" value="Chromosome"/>
</dbReference>
<dbReference type="InterPro" id="IPR013766">
    <property type="entry name" value="Thioredoxin_domain"/>
</dbReference>
<sequence>MNKLRHIAVAAFLAATLAASAQTRTIYSDTADAHHDITQALVTAQHEHKRVILDFGGNWCGDCQVLDIYMHQQPNLQLLDSNFVLVHVNIGRYDRNTDIADKYDVPLKRGVPGLAVLDAHGKLLYSQKNGEFEAMRKMDPASVTEFLNQWKPKHKA</sequence>
<gene>
    <name evidence="4" type="ORF">H7849_18475</name>
</gene>
<dbReference type="PANTHER" id="PTHR15337:SF11">
    <property type="entry name" value="THIOREDOXIN DOMAIN-CONTAINING PROTEIN"/>
    <property type="match status" value="1"/>
</dbReference>
<organism evidence="4 5">
    <name type="scientific">Alloacidobacterium dinghuense</name>
    <dbReference type="NCBI Taxonomy" id="2763107"/>
    <lineage>
        <taxon>Bacteria</taxon>
        <taxon>Pseudomonadati</taxon>
        <taxon>Acidobacteriota</taxon>
        <taxon>Terriglobia</taxon>
        <taxon>Terriglobales</taxon>
        <taxon>Acidobacteriaceae</taxon>
        <taxon>Alloacidobacterium</taxon>
    </lineage>
</organism>
<dbReference type="AlphaFoldDB" id="A0A7G8BEV3"/>
<protein>
    <submittedName>
        <fullName evidence="4">Thioredoxin family protein</fullName>
    </submittedName>
</protein>
<evidence type="ECO:0000259" key="3">
    <source>
        <dbReference type="PROSITE" id="PS51352"/>
    </source>
</evidence>
<dbReference type="Gene3D" id="3.40.30.10">
    <property type="entry name" value="Glutaredoxin"/>
    <property type="match status" value="1"/>
</dbReference>
<keyword evidence="1 2" id="KW-0732">Signal</keyword>
<feature type="domain" description="Thioredoxin" evidence="3">
    <location>
        <begin position="15"/>
        <end position="152"/>
    </location>
</feature>
<dbReference type="RefSeq" id="WP_186741419.1">
    <property type="nucleotide sequence ID" value="NZ_CP060394.1"/>
</dbReference>
<name>A0A7G8BEV3_9BACT</name>
<dbReference type="PANTHER" id="PTHR15337">
    <property type="entry name" value="ANTERIOR GRADIENT PROTEIN-RELATED"/>
    <property type="match status" value="1"/>
</dbReference>
<dbReference type="InterPro" id="IPR036249">
    <property type="entry name" value="Thioredoxin-like_sf"/>
</dbReference>
<reference evidence="4 5" key="1">
    <citation type="submission" date="2020-08" db="EMBL/GenBank/DDBJ databases">
        <title>Edaphobacter telluris sp. nov. and Acidobacterium dinghuensis sp. nov., two acidobacteria isolated from forest soil.</title>
        <authorList>
            <person name="Fu J."/>
            <person name="Qiu L."/>
        </authorList>
    </citation>
    <scope>NUCLEOTIDE SEQUENCE [LARGE SCALE GENOMIC DNA]</scope>
    <source>
        <strain evidence="4">4Y35</strain>
    </source>
</reference>